<gene>
    <name evidence="2" type="ORF">GJV26_25815</name>
</gene>
<keyword evidence="3" id="KW-1185">Reference proteome</keyword>
<dbReference type="AlphaFoldDB" id="A0A6I3XHE1"/>
<proteinExistence type="predicted"/>
<feature type="compositionally biased region" description="Polar residues" evidence="1">
    <location>
        <begin position="56"/>
        <end position="70"/>
    </location>
</feature>
<accession>A0A6I3XHE1</accession>
<reference evidence="2 3" key="1">
    <citation type="submission" date="2019-11" db="EMBL/GenBank/DDBJ databases">
        <title>Draft Genome Sequences of Six Type Strains of the Genus Massilia.</title>
        <authorList>
            <person name="Miess H."/>
            <person name="Frediansyah A."/>
            <person name="Goeker M."/>
            <person name="Gross H."/>
        </authorList>
    </citation>
    <scope>NUCLEOTIDE SEQUENCE [LARGE SCALE GENOMIC DNA]</scope>
    <source>
        <strain evidence="2 3">DSM 17513</strain>
    </source>
</reference>
<protein>
    <submittedName>
        <fullName evidence="2">Uncharacterized protein</fullName>
    </submittedName>
</protein>
<dbReference type="RefSeq" id="WP_155711485.1">
    <property type="nucleotide sequence ID" value="NZ_BMWU01000010.1"/>
</dbReference>
<evidence type="ECO:0000313" key="2">
    <source>
        <dbReference type="EMBL" id="MUI15849.1"/>
    </source>
</evidence>
<comment type="caution">
    <text evidence="2">The sequence shown here is derived from an EMBL/GenBank/DDBJ whole genome shotgun (WGS) entry which is preliminary data.</text>
</comment>
<evidence type="ECO:0000313" key="3">
    <source>
        <dbReference type="Proteomes" id="UP000431684"/>
    </source>
</evidence>
<organism evidence="2 3">
    <name type="scientific">Pseudoduganella dura</name>
    <dbReference type="NCBI Taxonomy" id="321982"/>
    <lineage>
        <taxon>Bacteria</taxon>
        <taxon>Pseudomonadati</taxon>
        <taxon>Pseudomonadota</taxon>
        <taxon>Betaproteobacteria</taxon>
        <taxon>Burkholderiales</taxon>
        <taxon>Oxalobacteraceae</taxon>
        <taxon>Telluria group</taxon>
        <taxon>Pseudoduganella</taxon>
    </lineage>
</organism>
<evidence type="ECO:0000256" key="1">
    <source>
        <dbReference type="SAM" id="MobiDB-lite"/>
    </source>
</evidence>
<feature type="region of interest" description="Disordered" evidence="1">
    <location>
        <begin position="56"/>
        <end position="84"/>
    </location>
</feature>
<name>A0A6I3XHE1_9BURK</name>
<dbReference type="Proteomes" id="UP000431684">
    <property type="component" value="Unassembled WGS sequence"/>
</dbReference>
<sequence length="84" mass="9215">MQTGLAGLRFEVIELNQTSFALKIYNVCLLVENEETSKIMPTEALLPAPAVGKYTGTNNVPASTTSSLNDVQHFPRIPRRPKGQ</sequence>
<dbReference type="EMBL" id="WNWM01000002">
    <property type="protein sequence ID" value="MUI15849.1"/>
    <property type="molecule type" value="Genomic_DNA"/>
</dbReference>